<comment type="caution">
    <text evidence="3">The sequence shown here is derived from an EMBL/GenBank/DDBJ whole genome shotgun (WGS) entry which is preliminary data.</text>
</comment>
<protein>
    <submittedName>
        <fullName evidence="3">Helix-turn-helix domain-containing protein</fullName>
    </submittedName>
</protein>
<dbReference type="SMART" id="SM00530">
    <property type="entry name" value="HTH_XRE"/>
    <property type="match status" value="1"/>
</dbReference>
<dbReference type="Gene3D" id="1.10.260.40">
    <property type="entry name" value="lambda repressor-like DNA-binding domains"/>
    <property type="match status" value="1"/>
</dbReference>
<dbReference type="Pfam" id="PF01381">
    <property type="entry name" value="HTH_3"/>
    <property type="match status" value="1"/>
</dbReference>
<evidence type="ECO:0000313" key="4">
    <source>
        <dbReference type="Proteomes" id="UP001431131"/>
    </source>
</evidence>
<dbReference type="PROSITE" id="PS50943">
    <property type="entry name" value="HTH_CROC1"/>
    <property type="match status" value="1"/>
</dbReference>
<gene>
    <name evidence="3" type="ORF">MJG50_07580</name>
</gene>
<dbReference type="GO" id="GO:0003677">
    <property type="term" value="F:DNA binding"/>
    <property type="evidence" value="ECO:0007669"/>
    <property type="project" value="UniProtKB-KW"/>
</dbReference>
<dbReference type="PANTHER" id="PTHR46558">
    <property type="entry name" value="TRACRIPTIONAL REGULATORY PROTEIN-RELATED-RELATED"/>
    <property type="match status" value="1"/>
</dbReference>
<sequence length="138" mass="16046">MESMITLAKNIKFYREKNGWTQEELSGHLNISRSNISKWESGDTTPSIIDLLQLSNLFQVTLDQLVGVNIFSQAYILEFKQKYQSFLNEGNEEITDVIDYLIQNPRMVQVLKELSTFKPSDRKKLENVLIYTIQTLSH</sequence>
<dbReference type="SUPFAM" id="SSF47413">
    <property type="entry name" value="lambda repressor-like DNA-binding domains"/>
    <property type="match status" value="1"/>
</dbReference>
<evidence type="ECO:0000313" key="3">
    <source>
        <dbReference type="EMBL" id="MCH1625184.1"/>
    </source>
</evidence>
<evidence type="ECO:0000256" key="1">
    <source>
        <dbReference type="ARBA" id="ARBA00023125"/>
    </source>
</evidence>
<reference evidence="3" key="1">
    <citation type="submission" date="2022-02" db="EMBL/GenBank/DDBJ databases">
        <title>Fredinandcohnia quinoae sp. nov. isolated from Chenopodium quinoa seeds.</title>
        <authorList>
            <person name="Saati-Santamaria Z."/>
            <person name="Flores-Felix J.D."/>
            <person name="Igual J.M."/>
            <person name="Velazquez E."/>
            <person name="Garcia-Fraile P."/>
            <person name="Martinez-Molina E."/>
        </authorList>
    </citation>
    <scope>NUCLEOTIDE SEQUENCE</scope>
    <source>
        <strain evidence="3">SECRCQ15</strain>
    </source>
</reference>
<dbReference type="CDD" id="cd00093">
    <property type="entry name" value="HTH_XRE"/>
    <property type="match status" value="1"/>
</dbReference>
<accession>A0AAW5E0T0</accession>
<keyword evidence="1" id="KW-0238">DNA-binding</keyword>
<keyword evidence="4" id="KW-1185">Reference proteome</keyword>
<dbReference type="PANTHER" id="PTHR46558:SF4">
    <property type="entry name" value="DNA-BIDING PHAGE PROTEIN"/>
    <property type="match status" value="1"/>
</dbReference>
<organism evidence="3 4">
    <name type="scientific">Fredinandcohnia quinoae</name>
    <dbReference type="NCBI Taxonomy" id="2918902"/>
    <lineage>
        <taxon>Bacteria</taxon>
        <taxon>Bacillati</taxon>
        <taxon>Bacillota</taxon>
        <taxon>Bacilli</taxon>
        <taxon>Bacillales</taxon>
        <taxon>Bacillaceae</taxon>
        <taxon>Fredinandcohnia</taxon>
    </lineage>
</organism>
<name>A0AAW5E0T0_9BACI</name>
<dbReference type="EMBL" id="JAKTTI010000008">
    <property type="protein sequence ID" value="MCH1625184.1"/>
    <property type="molecule type" value="Genomic_DNA"/>
</dbReference>
<feature type="domain" description="HTH cro/C1-type" evidence="2">
    <location>
        <begin position="11"/>
        <end position="65"/>
    </location>
</feature>
<dbReference type="InterPro" id="IPR010982">
    <property type="entry name" value="Lambda_DNA-bd_dom_sf"/>
</dbReference>
<dbReference type="RefSeq" id="WP_240254228.1">
    <property type="nucleotide sequence ID" value="NZ_JAKTTI010000008.1"/>
</dbReference>
<dbReference type="AlphaFoldDB" id="A0AAW5E0T0"/>
<dbReference type="Proteomes" id="UP001431131">
    <property type="component" value="Unassembled WGS sequence"/>
</dbReference>
<dbReference type="InterPro" id="IPR001387">
    <property type="entry name" value="Cro/C1-type_HTH"/>
</dbReference>
<evidence type="ECO:0000259" key="2">
    <source>
        <dbReference type="PROSITE" id="PS50943"/>
    </source>
</evidence>
<proteinExistence type="predicted"/>